<organism evidence="10 11">
    <name type="scientific">Enhygromyxa salina</name>
    <dbReference type="NCBI Taxonomy" id="215803"/>
    <lineage>
        <taxon>Bacteria</taxon>
        <taxon>Pseudomonadati</taxon>
        <taxon>Myxococcota</taxon>
        <taxon>Polyangia</taxon>
        <taxon>Nannocystales</taxon>
        <taxon>Nannocystaceae</taxon>
        <taxon>Enhygromyxa</taxon>
    </lineage>
</organism>
<dbReference type="EMBL" id="JMCC02000105">
    <property type="protein sequence ID" value="KIG13185.1"/>
    <property type="molecule type" value="Genomic_DNA"/>
</dbReference>
<dbReference type="InterPro" id="IPR024704">
    <property type="entry name" value="SMC"/>
</dbReference>
<dbReference type="InterPro" id="IPR036277">
    <property type="entry name" value="SMC_hinge_sf"/>
</dbReference>
<dbReference type="Pfam" id="PF06470">
    <property type="entry name" value="SMC_hinge"/>
    <property type="match status" value="1"/>
</dbReference>
<feature type="coiled-coil region" evidence="7">
    <location>
        <begin position="864"/>
        <end position="898"/>
    </location>
</feature>
<evidence type="ECO:0000259" key="9">
    <source>
        <dbReference type="SMART" id="SM00968"/>
    </source>
</evidence>
<comment type="subunit">
    <text evidence="7">Homodimer.</text>
</comment>
<dbReference type="GO" id="GO:0005694">
    <property type="term" value="C:chromosome"/>
    <property type="evidence" value="ECO:0007669"/>
    <property type="project" value="InterPro"/>
</dbReference>
<dbReference type="InterPro" id="IPR010935">
    <property type="entry name" value="SMC_hinge"/>
</dbReference>
<keyword evidence="5 7" id="KW-0175">Coiled coil</keyword>
<evidence type="ECO:0000256" key="8">
    <source>
        <dbReference type="SAM" id="MobiDB-lite"/>
    </source>
</evidence>
<dbReference type="SUPFAM" id="SSF75553">
    <property type="entry name" value="Smc hinge domain"/>
    <property type="match status" value="2"/>
</dbReference>
<evidence type="ECO:0000256" key="6">
    <source>
        <dbReference type="ARBA" id="ARBA00023125"/>
    </source>
</evidence>
<keyword evidence="4 7" id="KW-0067">ATP-binding</keyword>
<dbReference type="InterPro" id="IPR011890">
    <property type="entry name" value="SMC_prok"/>
</dbReference>
<evidence type="ECO:0000256" key="4">
    <source>
        <dbReference type="ARBA" id="ARBA00022840"/>
    </source>
</evidence>
<dbReference type="FunFam" id="3.40.50.300:FF:000901">
    <property type="entry name" value="Chromosome partition protein Smc"/>
    <property type="match status" value="1"/>
</dbReference>
<dbReference type="Gene3D" id="3.40.50.300">
    <property type="entry name" value="P-loop containing nucleotide triphosphate hydrolases"/>
    <property type="match status" value="2"/>
</dbReference>
<evidence type="ECO:0000256" key="3">
    <source>
        <dbReference type="ARBA" id="ARBA00022741"/>
    </source>
</evidence>
<dbReference type="Gene3D" id="3.30.70.1620">
    <property type="match status" value="1"/>
</dbReference>
<gene>
    <name evidence="7" type="primary">smc</name>
    <name evidence="10" type="ORF">DB30_00493</name>
</gene>
<keyword evidence="6 7" id="KW-0238">DNA-binding</keyword>
<keyword evidence="3 7" id="KW-0547">Nucleotide-binding</keyword>
<dbReference type="GO" id="GO:0005737">
    <property type="term" value="C:cytoplasm"/>
    <property type="evidence" value="ECO:0007669"/>
    <property type="project" value="UniProtKB-SubCell"/>
</dbReference>
<protein>
    <recommendedName>
        <fullName evidence="7">Chromosome partition protein Smc</fullName>
    </recommendedName>
</protein>
<dbReference type="SMART" id="SM00968">
    <property type="entry name" value="SMC_hinge"/>
    <property type="match status" value="1"/>
</dbReference>
<accession>A0A0C2CU89</accession>
<dbReference type="InterPro" id="IPR027417">
    <property type="entry name" value="P-loop_NTPase"/>
</dbReference>
<feature type="domain" description="SMC hinge" evidence="9">
    <location>
        <begin position="555"/>
        <end position="821"/>
    </location>
</feature>
<dbReference type="HAMAP" id="MF_01894">
    <property type="entry name" value="Smc_prok"/>
    <property type="match status" value="1"/>
</dbReference>
<dbReference type="GO" id="GO:0007059">
    <property type="term" value="P:chromosome segregation"/>
    <property type="evidence" value="ECO:0007669"/>
    <property type="project" value="UniProtKB-UniRule"/>
</dbReference>
<dbReference type="RefSeq" id="WP_052556253.1">
    <property type="nucleotide sequence ID" value="NZ_JMCC02000105.1"/>
</dbReference>
<evidence type="ECO:0000313" key="10">
    <source>
        <dbReference type="EMBL" id="KIG13185.1"/>
    </source>
</evidence>
<dbReference type="Proteomes" id="UP000031599">
    <property type="component" value="Unassembled WGS sequence"/>
</dbReference>
<evidence type="ECO:0000256" key="1">
    <source>
        <dbReference type="ARBA" id="ARBA00004496"/>
    </source>
</evidence>
<reference evidence="10 11" key="1">
    <citation type="submission" date="2014-12" db="EMBL/GenBank/DDBJ databases">
        <title>Genome assembly of Enhygromyxa salina DSM 15201.</title>
        <authorList>
            <person name="Sharma G."/>
            <person name="Subramanian S."/>
        </authorList>
    </citation>
    <scope>NUCLEOTIDE SEQUENCE [LARGE SCALE GENOMIC DNA]</scope>
    <source>
        <strain evidence="10 11">DSM 15201</strain>
    </source>
</reference>
<feature type="coiled-coil region" evidence="7">
    <location>
        <begin position="927"/>
        <end position="1031"/>
    </location>
</feature>
<dbReference type="GO" id="GO:0030261">
    <property type="term" value="P:chromosome condensation"/>
    <property type="evidence" value="ECO:0007669"/>
    <property type="project" value="InterPro"/>
</dbReference>
<dbReference type="GO" id="GO:0016887">
    <property type="term" value="F:ATP hydrolysis activity"/>
    <property type="evidence" value="ECO:0007669"/>
    <property type="project" value="InterPro"/>
</dbReference>
<comment type="subcellular location">
    <subcellularLocation>
        <location evidence="1 7">Cytoplasm</location>
    </subcellularLocation>
</comment>
<dbReference type="InterPro" id="IPR003395">
    <property type="entry name" value="RecF/RecN/SMC_N"/>
</dbReference>
<dbReference type="SUPFAM" id="SSF52540">
    <property type="entry name" value="P-loop containing nucleoside triphosphate hydrolases"/>
    <property type="match status" value="1"/>
</dbReference>
<dbReference type="Gene3D" id="1.20.1060.20">
    <property type="match status" value="1"/>
</dbReference>
<evidence type="ECO:0000256" key="2">
    <source>
        <dbReference type="ARBA" id="ARBA00022490"/>
    </source>
</evidence>
<feature type="coiled-coil region" evidence="7">
    <location>
        <begin position="1095"/>
        <end position="1136"/>
    </location>
</feature>
<evidence type="ECO:0000256" key="5">
    <source>
        <dbReference type="ARBA" id="ARBA00023054"/>
    </source>
</evidence>
<dbReference type="GO" id="GO:0006260">
    <property type="term" value="P:DNA replication"/>
    <property type="evidence" value="ECO:0007669"/>
    <property type="project" value="UniProtKB-UniRule"/>
</dbReference>
<comment type="similarity">
    <text evidence="7">Belongs to the SMC family.</text>
</comment>
<comment type="function">
    <text evidence="7">Required for chromosome condensation and partitioning.</text>
</comment>
<evidence type="ECO:0000313" key="11">
    <source>
        <dbReference type="Proteomes" id="UP000031599"/>
    </source>
</evidence>
<sequence length="1381" mass="152326">MRIKKIEVVGFKSFAEREVVVLDDHVTGVIGPNGCGKSNIVDAMRWCLGEQRAKHLRGSGMADVIFAGTSTRGPAGMAEVTIVFENSGDSPAAFLKFSEIAVTRRLFRDGASEYLINKVPCRLRDINDMLMGSGVSAKSGYSIIEQGRVSQIVTSKPESRRQVIDEAAGITKFKQQKHQAERKIEQTRQNLLRVTDVIGELEGRLGTLKRQAQKAERYKRYRSELRDLELWNASHKLLELRATARVLEQRRAALDERVEDLRHDSAAIEARLEADRVSLREVETELSRQQEALYELENRIQLVEQDRRYKLQEQEGLRRSADQSRAERDAVTRGYDGLERELAEVKDQQATLGESDGGEGLETQASRLNVELEEVTASLRAERELLEQRRRELAQTQQRSATLEATILSRTESVAELRERAEVMAAEATALEQSTDSDSSRLEAAQAELTQIVERLEGVRERRQNLDRERVELRERLRPAEVEVETARKELMRARSRLQSLEEIQSRYQACQSGVQVVMEHREALAEYGAQLSASAGLHGSELGASAGAGRATTWGIHGIMADFITAPAHLESAVSAVLGDRLQGVVVDAPVTGASGVELLKHLKEGRTTFLPISSGSQGRGRELVVGEDASPSEGRPLGWSAPDRGTAGRIEVVDLVGEAAAGSEPEPAALQTTQDQTECGASTLEAASVVIGQPAESSERDTVADSSASLTVAEGPAETSLGVAAPAVAAPAAAALPAAVAAPPAPTPEPGQDPLSLATPATAPKLAPVDPLGALRGAEGVVGRLSELVEVEPQLHELVEILLGETVVVDRLARALELWHALRRELPVADRVPHTLVTLDGDRIEPSGVVVGGSRDAIDSALLQQKREIGELQAIVTELEDTLTVAQQRRQGLAERLDEVERGREVGEAELLEAEKARVLAVREVSAIEEAGVRLQRQVEQLERGRAELELTLEQRQAERLDLEEELAELRERSPELEEETVALEERVEVFADAREQVSTSLTEIKVALASWQEQRNALASTAQRLSKQISSERDRARRLGEAADEADVRIATLVEAVEAMVVDHATLLDQHKLTTAAKHDAAEAHDAAVLRVDELELSIRDRRRQLEEQREQLQEVELGLRELVLERQHLETDIRDRFDVELRTMLVDFHDRALATGTERERIRELKRILSRMGEVNLTAIGEYEEVSGRYEYLTSQRKDLEDAVNQLQEAIDRINATTKERFAETFAAVNEMFQRLFPRLFNGGQAKLVLTDPTDMLTTGVDILAQPPGKKVANLELLSGGEKALTAVSLIFGIFLIKSSPFCLLDEVDAPLDEANVGRFCDLVRELAQGTQFIIITHNKRTMEIADRLYGVTMQQRGVSKLVSVNMRRAIAEAMVS</sequence>
<feature type="region of interest" description="Disordered" evidence="8">
    <location>
        <begin position="743"/>
        <end position="762"/>
    </location>
</feature>
<evidence type="ECO:0000256" key="7">
    <source>
        <dbReference type="HAMAP-Rule" id="MF_01894"/>
    </source>
</evidence>
<dbReference type="GO" id="GO:0003677">
    <property type="term" value="F:DNA binding"/>
    <property type="evidence" value="ECO:0007669"/>
    <property type="project" value="UniProtKB-UniRule"/>
</dbReference>
<keyword evidence="2 7" id="KW-0963">Cytoplasm</keyword>
<dbReference type="GO" id="GO:0007062">
    <property type="term" value="P:sister chromatid cohesion"/>
    <property type="evidence" value="ECO:0007669"/>
    <property type="project" value="InterPro"/>
</dbReference>
<feature type="coiled-coil region" evidence="7">
    <location>
        <begin position="1194"/>
        <end position="1224"/>
    </location>
</feature>
<feature type="binding site" evidence="7">
    <location>
        <begin position="32"/>
        <end position="39"/>
    </location>
    <ligand>
        <name>ATP</name>
        <dbReference type="ChEBI" id="CHEBI:30616"/>
    </ligand>
</feature>
<dbReference type="CDD" id="cd03278">
    <property type="entry name" value="ABC_SMC_barmotin"/>
    <property type="match status" value="1"/>
</dbReference>
<dbReference type="Pfam" id="PF02463">
    <property type="entry name" value="SMC_N"/>
    <property type="match status" value="1"/>
</dbReference>
<name>A0A0C2CU89_9BACT</name>
<dbReference type="PANTHER" id="PTHR43977">
    <property type="entry name" value="STRUCTURAL MAINTENANCE OF CHROMOSOMES PROTEIN 3"/>
    <property type="match status" value="1"/>
</dbReference>
<dbReference type="GO" id="GO:0005524">
    <property type="term" value="F:ATP binding"/>
    <property type="evidence" value="ECO:0007669"/>
    <property type="project" value="UniProtKB-UniRule"/>
</dbReference>
<feature type="coiled-coil region" evidence="7">
    <location>
        <begin position="170"/>
        <end position="504"/>
    </location>
</feature>
<comment type="caution">
    <text evidence="10">The sequence shown here is derived from an EMBL/GenBank/DDBJ whole genome shotgun (WGS) entry which is preliminary data.</text>
</comment>
<proteinExistence type="inferred from homology"/>
<dbReference type="PIRSF" id="PIRSF005719">
    <property type="entry name" value="SMC"/>
    <property type="match status" value="1"/>
</dbReference>
<comment type="domain">
    <text evidence="7">Contains large globular domains required for ATP hydrolysis at each terminus and a third globular domain forming a flexible hinge near the middle of the molecule. These domains are separated by coiled-coil structures.</text>
</comment>